<keyword evidence="5 6" id="KW-0472">Membrane</keyword>
<evidence type="ECO:0000313" key="9">
    <source>
        <dbReference type="Proteomes" id="UP000675379"/>
    </source>
</evidence>
<dbReference type="InterPro" id="IPR038078">
    <property type="entry name" value="PhoU-like_sf"/>
</dbReference>
<dbReference type="GO" id="GO:0005886">
    <property type="term" value="C:plasma membrane"/>
    <property type="evidence" value="ECO:0007669"/>
    <property type="project" value="UniProtKB-SubCell"/>
</dbReference>
<feature type="transmembrane region" description="Helical" evidence="6">
    <location>
        <begin position="6"/>
        <end position="27"/>
    </location>
</feature>
<keyword evidence="9" id="KW-1185">Reference proteome</keyword>
<comment type="caution">
    <text evidence="8">The sequence shown here is derived from an EMBL/GenBank/DDBJ whole genome shotgun (WGS) entry which is preliminary data.</text>
</comment>
<dbReference type="Pfam" id="PF01895">
    <property type="entry name" value="PhoU"/>
    <property type="match status" value="1"/>
</dbReference>
<dbReference type="Gene3D" id="1.20.58.220">
    <property type="entry name" value="Phosphate transport system protein phou homolog 2, domain 2"/>
    <property type="match status" value="1"/>
</dbReference>
<evidence type="ECO:0000256" key="5">
    <source>
        <dbReference type="ARBA" id="ARBA00023136"/>
    </source>
</evidence>
<dbReference type="GO" id="GO:0044341">
    <property type="term" value="P:sodium-dependent phosphate transport"/>
    <property type="evidence" value="ECO:0007669"/>
    <property type="project" value="InterPro"/>
</dbReference>
<feature type="transmembrane region" description="Helical" evidence="6">
    <location>
        <begin position="176"/>
        <end position="202"/>
    </location>
</feature>
<proteinExistence type="predicted"/>
<dbReference type="AlphaFoldDB" id="A0A941HRA7"/>
<evidence type="ECO:0000256" key="2">
    <source>
        <dbReference type="ARBA" id="ARBA00022475"/>
    </source>
</evidence>
<dbReference type="RefSeq" id="WP_211802225.1">
    <property type="nucleotide sequence ID" value="NZ_JAGSCS010000015.1"/>
</dbReference>
<dbReference type="SUPFAM" id="SSF109755">
    <property type="entry name" value="PhoU-like"/>
    <property type="match status" value="1"/>
</dbReference>
<feature type="transmembrane region" description="Helical" evidence="6">
    <location>
        <begin position="282"/>
        <end position="302"/>
    </location>
</feature>
<comment type="subcellular location">
    <subcellularLocation>
        <location evidence="1">Cell membrane</location>
        <topology evidence="1">Multi-pass membrane protein</topology>
    </subcellularLocation>
</comment>
<sequence>MSQFIFGIFGGTALLMYGVDLMGDGLERMSGSMMKKFLQKVTGKLWKAFLVGIFLTALVQSSTAISVLSVGFVNSGILELPQAIGIIYGANIGTTITAQFMALSFSFNLVKLALPIIAAGFVLHTFFNQDKFKNIGQAVMGIGFMLLGLTILNQGIPFMQENATIRGFFEHYASNIFIGILLGIVTTALVHSSAATVGIVMLLGSAGLLNLTSAIALMFGDNIGTSVTALLASTRGNTNAKRTAWGHALHNIIGVLLVLPFLPLFTRFIEYFTQVTQGSTDIQLQIANSHTLFNIIVALVFLPMNNYFVKLLTTIVKDRKAPQLQREVYIDPLLLDTPSAALDAARKEVRRALITDGDMLKRTLEDLAANGKDAAPLIRGNLSTMNHLQRDLTNYMVQLSQNALTAQDSTMLPGIIKAASYLERIAEHTSHLYTLQISRAERELLFTPEALAELKDLGKHLDEMIRLTRCNLESYGEDCHNEVKTLDLAMDTLTAKYSENHVRRLENGQCSIEASLIYLEMLPVMERIGSYLYKISRLCKYELNGLPAPTT</sequence>
<dbReference type="InterPro" id="IPR003841">
    <property type="entry name" value="Na/Pi_transpt"/>
</dbReference>
<feature type="transmembrane region" description="Helical" evidence="6">
    <location>
        <begin position="48"/>
        <end position="73"/>
    </location>
</feature>
<dbReference type="Proteomes" id="UP000675379">
    <property type="component" value="Unassembled WGS sequence"/>
</dbReference>
<gene>
    <name evidence="8" type="ORF">KCG48_10720</name>
</gene>
<evidence type="ECO:0000256" key="1">
    <source>
        <dbReference type="ARBA" id="ARBA00004651"/>
    </source>
</evidence>
<dbReference type="PANTHER" id="PTHR10010:SF46">
    <property type="entry name" value="SODIUM-DEPENDENT PHOSPHATE TRANSPORT PROTEIN 2B"/>
    <property type="match status" value="1"/>
</dbReference>
<dbReference type="NCBIfam" id="NF037997">
    <property type="entry name" value="Na_Pi_symport"/>
    <property type="match status" value="1"/>
</dbReference>
<evidence type="ECO:0000256" key="4">
    <source>
        <dbReference type="ARBA" id="ARBA00022989"/>
    </source>
</evidence>
<name>A0A941HRA7_9CLOT</name>
<evidence type="ECO:0000256" key="6">
    <source>
        <dbReference type="SAM" id="Phobius"/>
    </source>
</evidence>
<reference evidence="8" key="1">
    <citation type="submission" date="2021-04" db="EMBL/GenBank/DDBJ databases">
        <title>Proteiniclasticum sedimins sp. nov., an obligate anaerobic bacterium isolated from anaerobic sludge.</title>
        <authorList>
            <person name="Liu J."/>
        </authorList>
    </citation>
    <scope>NUCLEOTIDE SEQUENCE</scope>
    <source>
        <strain evidence="8">BAD-10</strain>
    </source>
</reference>
<protein>
    <submittedName>
        <fullName evidence="8">Na/Pi cotransporter family protein</fullName>
    </submittedName>
</protein>
<feature type="transmembrane region" description="Helical" evidence="6">
    <location>
        <begin position="208"/>
        <end position="232"/>
    </location>
</feature>
<accession>A0A941HRA7</accession>
<evidence type="ECO:0000256" key="3">
    <source>
        <dbReference type="ARBA" id="ARBA00022692"/>
    </source>
</evidence>
<evidence type="ECO:0000259" key="7">
    <source>
        <dbReference type="Pfam" id="PF01895"/>
    </source>
</evidence>
<feature type="transmembrane region" description="Helical" evidence="6">
    <location>
        <begin position="112"/>
        <end position="129"/>
    </location>
</feature>
<dbReference type="GO" id="GO:0005436">
    <property type="term" value="F:sodium:phosphate symporter activity"/>
    <property type="evidence" value="ECO:0007669"/>
    <property type="project" value="InterPro"/>
</dbReference>
<dbReference type="NCBIfam" id="TIGR00704">
    <property type="entry name" value="NaPi_cotrn_rel"/>
    <property type="match status" value="1"/>
</dbReference>
<keyword evidence="2" id="KW-1003">Cell membrane</keyword>
<dbReference type="InterPro" id="IPR004633">
    <property type="entry name" value="NaPi_cotrn-rel/YqeW-like"/>
</dbReference>
<evidence type="ECO:0000313" key="8">
    <source>
        <dbReference type="EMBL" id="MBR0576805.1"/>
    </source>
</evidence>
<organism evidence="8 9">
    <name type="scientific">Proteiniclasticum sediminis</name>
    <dbReference type="NCBI Taxonomy" id="2804028"/>
    <lineage>
        <taxon>Bacteria</taxon>
        <taxon>Bacillati</taxon>
        <taxon>Bacillota</taxon>
        <taxon>Clostridia</taxon>
        <taxon>Eubacteriales</taxon>
        <taxon>Clostridiaceae</taxon>
        <taxon>Proteiniclasticum</taxon>
    </lineage>
</organism>
<feature type="transmembrane region" description="Helical" evidence="6">
    <location>
        <begin position="135"/>
        <end position="156"/>
    </location>
</feature>
<feature type="domain" description="PhoU" evidence="7">
    <location>
        <begin position="358"/>
        <end position="431"/>
    </location>
</feature>
<dbReference type="EMBL" id="JAGSCS010000015">
    <property type="protein sequence ID" value="MBR0576805.1"/>
    <property type="molecule type" value="Genomic_DNA"/>
</dbReference>
<keyword evidence="3 6" id="KW-0812">Transmembrane</keyword>
<keyword evidence="4 6" id="KW-1133">Transmembrane helix</keyword>
<dbReference type="InterPro" id="IPR026022">
    <property type="entry name" value="PhoU_dom"/>
</dbReference>
<dbReference type="Pfam" id="PF02690">
    <property type="entry name" value="Na_Pi_cotrans"/>
    <property type="match status" value="2"/>
</dbReference>
<feature type="transmembrane region" description="Helical" evidence="6">
    <location>
        <begin position="244"/>
        <end position="262"/>
    </location>
</feature>
<dbReference type="PANTHER" id="PTHR10010">
    <property type="entry name" value="SOLUTE CARRIER FAMILY 34 SODIUM PHOSPHATE , MEMBER 2-RELATED"/>
    <property type="match status" value="1"/>
</dbReference>